<evidence type="ECO:0000256" key="3">
    <source>
        <dbReference type="ARBA" id="ARBA00022448"/>
    </source>
</evidence>
<feature type="transmembrane region" description="Helical" evidence="11">
    <location>
        <begin position="378"/>
        <end position="398"/>
    </location>
</feature>
<dbReference type="Pfam" id="PF00209">
    <property type="entry name" value="SNF"/>
    <property type="match status" value="1"/>
</dbReference>
<keyword evidence="3 10" id="KW-0813">Transport</keyword>
<keyword evidence="4 10" id="KW-0812">Transmembrane</keyword>
<dbReference type="SUPFAM" id="SSF161070">
    <property type="entry name" value="SNF-like"/>
    <property type="match status" value="1"/>
</dbReference>
<dbReference type="GO" id="GO:0015179">
    <property type="term" value="F:L-amino acid transmembrane transporter activity"/>
    <property type="evidence" value="ECO:0007669"/>
    <property type="project" value="TreeGrafter"/>
</dbReference>
<feature type="transmembrane region" description="Helical" evidence="11">
    <location>
        <begin position="209"/>
        <end position="230"/>
    </location>
</feature>
<dbReference type="GO" id="GO:0005283">
    <property type="term" value="F:amino acid:sodium symporter activity"/>
    <property type="evidence" value="ECO:0007669"/>
    <property type="project" value="TreeGrafter"/>
</dbReference>
<evidence type="ECO:0000256" key="10">
    <source>
        <dbReference type="RuleBase" id="RU003732"/>
    </source>
</evidence>
<dbReference type="PROSITE" id="PS00610">
    <property type="entry name" value="NA_NEUROTRAN_SYMP_1"/>
    <property type="match status" value="1"/>
</dbReference>
<keyword evidence="5 11" id="KW-1133">Transmembrane helix</keyword>
<protein>
    <recommendedName>
        <fullName evidence="10">Transporter</fullName>
    </recommendedName>
</protein>
<keyword evidence="9" id="KW-1015">Disulfide bond</keyword>
<comment type="caution">
    <text evidence="12">The sequence shown here is derived from an EMBL/GenBank/DDBJ whole genome shotgun (WGS) entry which is preliminary data.</text>
</comment>
<feature type="transmembrane region" description="Helical" evidence="11">
    <location>
        <begin position="317"/>
        <end position="343"/>
    </location>
</feature>
<name>A0A820ZN57_9BILA</name>
<dbReference type="PANTHER" id="PTHR11616">
    <property type="entry name" value="SODIUM/CHLORIDE DEPENDENT TRANSPORTER"/>
    <property type="match status" value="1"/>
</dbReference>
<dbReference type="GO" id="GO:0089718">
    <property type="term" value="P:amino acid import across plasma membrane"/>
    <property type="evidence" value="ECO:0007669"/>
    <property type="project" value="TreeGrafter"/>
</dbReference>
<evidence type="ECO:0000313" key="13">
    <source>
        <dbReference type="Proteomes" id="UP000663838"/>
    </source>
</evidence>
<dbReference type="PROSITE" id="PS50267">
    <property type="entry name" value="NA_NEUROTRAN_SYMP_3"/>
    <property type="match status" value="1"/>
</dbReference>
<dbReference type="Proteomes" id="UP000663838">
    <property type="component" value="Unassembled WGS sequence"/>
</dbReference>
<evidence type="ECO:0000256" key="5">
    <source>
        <dbReference type="ARBA" id="ARBA00022989"/>
    </source>
</evidence>
<evidence type="ECO:0000256" key="6">
    <source>
        <dbReference type="ARBA" id="ARBA00023136"/>
    </source>
</evidence>
<keyword evidence="7" id="KW-0325">Glycoprotein</keyword>
<evidence type="ECO:0000256" key="11">
    <source>
        <dbReference type="SAM" id="Phobius"/>
    </source>
</evidence>
<evidence type="ECO:0000256" key="4">
    <source>
        <dbReference type="ARBA" id="ARBA00022692"/>
    </source>
</evidence>
<evidence type="ECO:0000313" key="12">
    <source>
        <dbReference type="EMBL" id="CAF4567656.1"/>
    </source>
</evidence>
<feature type="transmembrane region" description="Helical" evidence="11">
    <location>
        <begin position="491"/>
        <end position="515"/>
    </location>
</feature>
<reference evidence="12" key="1">
    <citation type="submission" date="2021-02" db="EMBL/GenBank/DDBJ databases">
        <authorList>
            <person name="Nowell W R."/>
        </authorList>
    </citation>
    <scope>NUCLEOTIDE SEQUENCE</scope>
</reference>
<dbReference type="InterPro" id="IPR000175">
    <property type="entry name" value="Na/ntran_symport"/>
</dbReference>
<feature type="binding site" evidence="8">
    <location>
        <position position="394"/>
    </location>
    <ligand>
        <name>Na(+)</name>
        <dbReference type="ChEBI" id="CHEBI:29101"/>
        <label>1</label>
    </ligand>
</feature>
<dbReference type="EMBL" id="CAJOBS010000397">
    <property type="protein sequence ID" value="CAF4567656.1"/>
    <property type="molecule type" value="Genomic_DNA"/>
</dbReference>
<feature type="transmembrane region" description="Helical" evidence="11">
    <location>
        <begin position="419"/>
        <end position="444"/>
    </location>
</feature>
<dbReference type="PANTHER" id="PTHR11616:SF321">
    <property type="entry name" value="SODIUM-DEPENDENT NUTRIENT AMINO ACID TRANSPORTER 1-RELATED"/>
    <property type="match status" value="1"/>
</dbReference>
<feature type="binding site" evidence="8">
    <location>
        <position position="390"/>
    </location>
    <ligand>
        <name>Na(+)</name>
        <dbReference type="ChEBI" id="CHEBI:29101"/>
        <label>1</label>
    </ligand>
</feature>
<accession>A0A820ZN57</accession>
<keyword evidence="10" id="KW-0769">Symport</keyword>
<dbReference type="GO" id="GO:0005886">
    <property type="term" value="C:plasma membrane"/>
    <property type="evidence" value="ECO:0007669"/>
    <property type="project" value="TreeGrafter"/>
</dbReference>
<feature type="transmembrane region" description="Helical" evidence="11">
    <location>
        <begin position="282"/>
        <end position="305"/>
    </location>
</feature>
<feature type="transmembrane region" description="Helical" evidence="11">
    <location>
        <begin position="73"/>
        <end position="94"/>
    </location>
</feature>
<proteinExistence type="inferred from homology"/>
<keyword evidence="6 11" id="KW-0472">Membrane</keyword>
<comment type="similarity">
    <text evidence="2 10">Belongs to the sodium:neurotransmitter symporter (SNF) (TC 2.A.22) family.</text>
</comment>
<dbReference type="AlphaFoldDB" id="A0A820ZN57"/>
<feature type="transmembrane region" description="Helical" evidence="11">
    <location>
        <begin position="450"/>
        <end position="471"/>
    </location>
</feature>
<feature type="disulfide bond" evidence="9">
    <location>
        <begin position="154"/>
        <end position="163"/>
    </location>
</feature>
<feature type="transmembrane region" description="Helical" evidence="11">
    <location>
        <begin position="535"/>
        <end position="560"/>
    </location>
</feature>
<dbReference type="GO" id="GO:0046872">
    <property type="term" value="F:metal ion binding"/>
    <property type="evidence" value="ECO:0007669"/>
    <property type="project" value="UniProtKB-KW"/>
</dbReference>
<feature type="transmembrane region" description="Helical" evidence="11">
    <location>
        <begin position="115"/>
        <end position="142"/>
    </location>
</feature>
<sequence>MINKILRKFRRSNNTITSSETNAPVKTTSEEEEHHEWDRPIEFVFSLISNSVGLGNVWRFPYLAARSGGGAFLIPYFVLYFLIGAPLYYLELALGQFSSRGPATAFILAKGWQGVGFAMIINSVLCMLYYNVVISWALFYFISSFRKRLLWSDCGHWWNTVRCFVPGDRGTTYTINGTTFNCTKLQYQNPIQHQCTKSKSFDDFGTPTLYMALSLLVSWVIVCLCIIKGVKTSGKVAYFTAIFPYIVLLILIIYTSTLSGAVDGVKFYIIPKWELVGDFKTWQAAASQVFFSLGLSFGSLMAYSASNKFDNNFFKQMCIVVSCDCLTGVFAGFAVFATIGFLAKALNETVEKYAASSGPGLAFITYPEAISNMPASPFFAIIFFLMLLALGLGSQFALTDVPITSLVELFPRLKKKRPIAVVITCVISYLISITFTCPGGIYFFELLQEYSANTSMLVVGFFEVIVISYIYGFNRFMNDVEMMLRKRAAEYYLFLTWYISAPLLIIIITITKLISAEPIKLGAGGGFPEYIFPRWSTILGWFIFVFCIIPIPLVFLVNYIKECLSLRAAKRNPKSPIQNNVPKPIYLHALTENNSPSEDWGPKRKENQIGLYQRKKETFDNHGIPLEILTGGSDRRKELSNNEQY</sequence>
<comment type="subcellular location">
    <subcellularLocation>
        <location evidence="1">Membrane</location>
        <topology evidence="1">Multi-pass membrane protein</topology>
    </subcellularLocation>
</comment>
<feature type="binding site" evidence="8">
    <location>
        <position position="292"/>
    </location>
    <ligand>
        <name>Na(+)</name>
        <dbReference type="ChEBI" id="CHEBI:29101"/>
        <label>1</label>
    </ligand>
</feature>
<evidence type="ECO:0000256" key="1">
    <source>
        <dbReference type="ARBA" id="ARBA00004141"/>
    </source>
</evidence>
<feature type="binding site" evidence="8">
    <location>
        <position position="52"/>
    </location>
    <ligand>
        <name>Na(+)</name>
        <dbReference type="ChEBI" id="CHEBI:29101"/>
        <label>1</label>
    </ligand>
</feature>
<evidence type="ECO:0000256" key="9">
    <source>
        <dbReference type="PIRSR" id="PIRSR600175-2"/>
    </source>
</evidence>
<dbReference type="PRINTS" id="PR00176">
    <property type="entry name" value="NANEUSMPORT"/>
</dbReference>
<evidence type="ECO:0000256" key="7">
    <source>
        <dbReference type="ARBA" id="ARBA00023180"/>
    </source>
</evidence>
<evidence type="ECO:0000256" key="2">
    <source>
        <dbReference type="ARBA" id="ARBA00006459"/>
    </source>
</evidence>
<organism evidence="12 13">
    <name type="scientific">Rotaria socialis</name>
    <dbReference type="NCBI Taxonomy" id="392032"/>
    <lineage>
        <taxon>Eukaryota</taxon>
        <taxon>Metazoa</taxon>
        <taxon>Spiralia</taxon>
        <taxon>Gnathifera</taxon>
        <taxon>Rotifera</taxon>
        <taxon>Eurotatoria</taxon>
        <taxon>Bdelloidea</taxon>
        <taxon>Philodinida</taxon>
        <taxon>Philodinidae</taxon>
        <taxon>Rotaria</taxon>
    </lineage>
</organism>
<dbReference type="InterPro" id="IPR037272">
    <property type="entry name" value="SNS_sf"/>
</dbReference>
<keyword evidence="8" id="KW-0915">Sodium</keyword>
<evidence type="ECO:0000256" key="8">
    <source>
        <dbReference type="PIRSR" id="PIRSR600175-1"/>
    </source>
</evidence>
<feature type="binding site" evidence="8">
    <location>
        <position position="56"/>
    </location>
    <ligand>
        <name>Na(+)</name>
        <dbReference type="ChEBI" id="CHEBI:29101"/>
        <label>1</label>
    </ligand>
</feature>
<keyword evidence="8" id="KW-0479">Metal-binding</keyword>
<feature type="transmembrane region" description="Helical" evidence="11">
    <location>
        <begin position="242"/>
        <end position="262"/>
    </location>
</feature>
<gene>
    <name evidence="12" type="ORF">TOA249_LOCUS8376</name>
</gene>